<gene>
    <name evidence="2" type="ORF">PAXINDRAFT_157436</name>
</gene>
<organism evidence="2 3">
    <name type="scientific">Paxillus involutus ATCC 200175</name>
    <dbReference type="NCBI Taxonomy" id="664439"/>
    <lineage>
        <taxon>Eukaryota</taxon>
        <taxon>Fungi</taxon>
        <taxon>Dikarya</taxon>
        <taxon>Basidiomycota</taxon>
        <taxon>Agaricomycotina</taxon>
        <taxon>Agaricomycetes</taxon>
        <taxon>Agaricomycetidae</taxon>
        <taxon>Boletales</taxon>
        <taxon>Paxilineae</taxon>
        <taxon>Paxillaceae</taxon>
        <taxon>Paxillus</taxon>
    </lineage>
</organism>
<accession>A0A0C9TK94</accession>
<keyword evidence="1" id="KW-0175">Coiled coil</keyword>
<dbReference type="Proteomes" id="UP000053647">
    <property type="component" value="Unassembled WGS sequence"/>
</dbReference>
<keyword evidence="3" id="KW-1185">Reference proteome</keyword>
<sequence>MSLHPAHPPFSPVSKKEAAFYYAGLPSNPRLVYRTGSRTRPWVEPTGMEAYTVLSELHPVFGHKLNTVWKDLGPKVCDFLDSAGVYWTTIDVVRFIKVEGVEPAGPVVLWIGVCPETLLGEDAHTAAYSCLDLLIDFGITDVEVEFRESIYIRSASPDLLEPVSEFNPTFSVRSPLTPVLGLSIAAQATPHIEGTGGFYLAKGGNSKEVLLVTARHVLFPPHEGLNVNYTLTNTSVHHRNVLLFGTRAFDNYINSINDKIGGHSIMAELHNREIESLQGKIEKLKEREAGEAVIEKAMGQLEERRKLLDKANKSMEALDKFHDEVKKTWGPPSRHILGHIICSPPITFGTGSEGFTEDYAIVELDSSKVEKAFMGNAMDLGTNLPMIKYIEKLHPLTDAVGFEYPYDCLLKLQDPIKEDHMHNPDMFDRDGEPCLPVVKNGKATGVTIGRATGIFSFVRQYFDNGTHHTSMEWAILPYGNKFGDFSALGDSGSIIADGRGRMGGLITGGAGKTESLDVTYATPLFWLLPRIKANGFPDAHIYPVMA</sequence>
<dbReference type="OrthoDB" id="2643354at2759"/>
<reference evidence="2 3" key="1">
    <citation type="submission" date="2014-06" db="EMBL/GenBank/DDBJ databases">
        <authorList>
            <consortium name="DOE Joint Genome Institute"/>
            <person name="Kuo A."/>
            <person name="Kohler A."/>
            <person name="Nagy L.G."/>
            <person name="Floudas D."/>
            <person name="Copeland A."/>
            <person name="Barry K.W."/>
            <person name="Cichocki N."/>
            <person name="Veneault-Fourrey C."/>
            <person name="LaButti K."/>
            <person name="Lindquist E.A."/>
            <person name="Lipzen A."/>
            <person name="Lundell T."/>
            <person name="Morin E."/>
            <person name="Murat C."/>
            <person name="Sun H."/>
            <person name="Tunlid A."/>
            <person name="Henrissat B."/>
            <person name="Grigoriev I.V."/>
            <person name="Hibbett D.S."/>
            <person name="Martin F."/>
            <person name="Nordberg H.P."/>
            <person name="Cantor M.N."/>
            <person name="Hua S.X."/>
        </authorList>
    </citation>
    <scope>NUCLEOTIDE SEQUENCE [LARGE SCALE GENOMIC DNA]</scope>
    <source>
        <strain evidence="2 3">ATCC 200175</strain>
    </source>
</reference>
<evidence type="ECO:0008006" key="4">
    <source>
        <dbReference type="Google" id="ProtNLM"/>
    </source>
</evidence>
<dbReference type="HOGENOM" id="CLU_024804_0_0_1"/>
<feature type="coiled-coil region" evidence="1">
    <location>
        <begin position="267"/>
        <end position="318"/>
    </location>
</feature>
<proteinExistence type="predicted"/>
<reference evidence="3" key="2">
    <citation type="submission" date="2015-01" db="EMBL/GenBank/DDBJ databases">
        <title>Evolutionary Origins and Diversification of the Mycorrhizal Mutualists.</title>
        <authorList>
            <consortium name="DOE Joint Genome Institute"/>
            <consortium name="Mycorrhizal Genomics Consortium"/>
            <person name="Kohler A."/>
            <person name="Kuo A."/>
            <person name="Nagy L.G."/>
            <person name="Floudas D."/>
            <person name="Copeland A."/>
            <person name="Barry K.W."/>
            <person name="Cichocki N."/>
            <person name="Veneault-Fourrey C."/>
            <person name="LaButti K."/>
            <person name="Lindquist E.A."/>
            <person name="Lipzen A."/>
            <person name="Lundell T."/>
            <person name="Morin E."/>
            <person name="Murat C."/>
            <person name="Riley R."/>
            <person name="Ohm R."/>
            <person name="Sun H."/>
            <person name="Tunlid A."/>
            <person name="Henrissat B."/>
            <person name="Grigoriev I.V."/>
            <person name="Hibbett D.S."/>
            <person name="Martin F."/>
        </authorList>
    </citation>
    <scope>NUCLEOTIDE SEQUENCE [LARGE SCALE GENOMIC DNA]</scope>
    <source>
        <strain evidence="3">ATCC 200175</strain>
    </source>
</reference>
<dbReference type="AlphaFoldDB" id="A0A0C9TK94"/>
<evidence type="ECO:0000256" key="1">
    <source>
        <dbReference type="SAM" id="Coils"/>
    </source>
</evidence>
<dbReference type="EMBL" id="KN819387">
    <property type="protein sequence ID" value="KIJ11098.1"/>
    <property type="molecule type" value="Genomic_DNA"/>
</dbReference>
<evidence type="ECO:0000313" key="3">
    <source>
        <dbReference type="Proteomes" id="UP000053647"/>
    </source>
</evidence>
<name>A0A0C9TK94_PAXIN</name>
<protein>
    <recommendedName>
        <fullName evidence="4">Serine protease</fullName>
    </recommendedName>
</protein>
<evidence type="ECO:0000313" key="2">
    <source>
        <dbReference type="EMBL" id="KIJ11098.1"/>
    </source>
</evidence>